<reference evidence="2 3" key="1">
    <citation type="submission" date="2015-04" db="EMBL/GenBank/DDBJ databases">
        <authorList>
            <person name="Syromyatnikov M.Y."/>
            <person name="Popov V.N."/>
        </authorList>
    </citation>
    <scope>NUCLEOTIDE SEQUENCE [LARGE SCALE GENOMIC DNA]</scope>
</reference>
<name>A0A1J1HWE9_9DIPT</name>
<dbReference type="OrthoDB" id="7790390at2759"/>
<feature type="chain" id="PRO_5013108510" evidence="1">
    <location>
        <begin position="23"/>
        <end position="210"/>
    </location>
</feature>
<sequence>MRLTCVSLTLLLIVSGIDEIFAQFKVIKMEEMRSLTHGKPVHGKGKLLRNSNVTVIHIMPSERINRRIDKRRRTAASDLEVVTVTPLTKEEASTNLLKLHILNVRTGKIQDAIIRTNDNHETITFRQKPAVTSSNDFNDKIIRIKPHRPETKLNEIALANKFPLKPYKLKNKFMSSKCRCEDNAKMWNCRKIQISIARCRTDQFLCCSGF</sequence>
<evidence type="ECO:0000313" key="2">
    <source>
        <dbReference type="EMBL" id="CRK91866.1"/>
    </source>
</evidence>
<dbReference type="Proteomes" id="UP000183832">
    <property type="component" value="Unassembled WGS sequence"/>
</dbReference>
<gene>
    <name evidence="2" type="ORF">CLUMA_CG005487</name>
</gene>
<organism evidence="2 3">
    <name type="scientific">Clunio marinus</name>
    <dbReference type="NCBI Taxonomy" id="568069"/>
    <lineage>
        <taxon>Eukaryota</taxon>
        <taxon>Metazoa</taxon>
        <taxon>Ecdysozoa</taxon>
        <taxon>Arthropoda</taxon>
        <taxon>Hexapoda</taxon>
        <taxon>Insecta</taxon>
        <taxon>Pterygota</taxon>
        <taxon>Neoptera</taxon>
        <taxon>Endopterygota</taxon>
        <taxon>Diptera</taxon>
        <taxon>Nematocera</taxon>
        <taxon>Chironomoidea</taxon>
        <taxon>Chironomidae</taxon>
        <taxon>Clunio</taxon>
    </lineage>
</organism>
<dbReference type="EMBL" id="CVRI01000021">
    <property type="protein sequence ID" value="CRK91866.1"/>
    <property type="molecule type" value="Genomic_DNA"/>
</dbReference>
<feature type="signal peptide" evidence="1">
    <location>
        <begin position="1"/>
        <end position="22"/>
    </location>
</feature>
<accession>A0A1J1HWE9</accession>
<evidence type="ECO:0000256" key="1">
    <source>
        <dbReference type="SAM" id="SignalP"/>
    </source>
</evidence>
<dbReference type="AlphaFoldDB" id="A0A1J1HWE9"/>
<protein>
    <submittedName>
        <fullName evidence="2">CLUMA_CG005487, isoform A</fullName>
    </submittedName>
</protein>
<keyword evidence="1" id="KW-0732">Signal</keyword>
<keyword evidence="3" id="KW-1185">Reference proteome</keyword>
<proteinExistence type="predicted"/>
<evidence type="ECO:0000313" key="3">
    <source>
        <dbReference type="Proteomes" id="UP000183832"/>
    </source>
</evidence>